<evidence type="ECO:0000256" key="4">
    <source>
        <dbReference type="ARBA" id="ARBA00022989"/>
    </source>
</evidence>
<evidence type="ECO:0000313" key="9">
    <source>
        <dbReference type="EMBL" id="MRY11034.1"/>
    </source>
</evidence>
<proteinExistence type="inferred from homology"/>
<feature type="transmembrane region" description="Helical" evidence="7">
    <location>
        <begin position="384"/>
        <end position="403"/>
    </location>
</feature>
<comment type="caution">
    <text evidence="9">The sequence shown here is derived from an EMBL/GenBank/DDBJ whole genome shotgun (WGS) entry which is preliminary data.</text>
</comment>
<dbReference type="EMBL" id="WKLP01000006">
    <property type="protein sequence ID" value="MRY11034.1"/>
    <property type="molecule type" value="Genomic_DNA"/>
</dbReference>
<dbReference type="Pfam" id="PF02687">
    <property type="entry name" value="FtsX"/>
    <property type="match status" value="1"/>
</dbReference>
<evidence type="ECO:0000256" key="2">
    <source>
        <dbReference type="ARBA" id="ARBA00022475"/>
    </source>
</evidence>
<feature type="transmembrane region" description="Helical" evidence="7">
    <location>
        <begin position="20"/>
        <end position="42"/>
    </location>
</feature>
<gene>
    <name evidence="9" type="ORF">GKE01_06050</name>
</gene>
<reference evidence="9" key="1">
    <citation type="journal article" date="2019" name="Nat. Med.">
        <title>A library of human gut bacterial isolates paired with longitudinal multiomics data enables mechanistic microbiome research.</title>
        <authorList>
            <person name="Poyet M."/>
            <person name="Groussin M."/>
            <person name="Gibbons S.M."/>
            <person name="Avila-Pacheco J."/>
            <person name="Jiang X."/>
            <person name="Kearney S.M."/>
            <person name="Perrotta A.R."/>
            <person name="Berdy B."/>
            <person name="Zhao S."/>
            <person name="Lieberman T.D."/>
            <person name="Swanson P.K."/>
            <person name="Smith M."/>
            <person name="Roesemann S."/>
            <person name="Alexander J.E."/>
            <person name="Rich S.A."/>
            <person name="Livny J."/>
            <person name="Vlamakis H."/>
            <person name="Clish C."/>
            <person name="Bullock K."/>
            <person name="Deik A."/>
            <person name="Scott J."/>
            <person name="Pierce K.A."/>
            <person name="Xavier R.J."/>
            <person name="Alm E.J."/>
        </authorList>
    </citation>
    <scope>NUCLEOTIDE SEQUENCE</scope>
    <source>
        <strain evidence="9">BIOML-A4</strain>
    </source>
</reference>
<evidence type="ECO:0000256" key="5">
    <source>
        <dbReference type="ARBA" id="ARBA00023136"/>
    </source>
</evidence>
<feature type="transmembrane region" description="Helical" evidence="7">
    <location>
        <begin position="294"/>
        <end position="318"/>
    </location>
</feature>
<organism evidence="9">
    <name type="scientific">Parabacteroides goldsteinii</name>
    <dbReference type="NCBI Taxonomy" id="328812"/>
    <lineage>
        <taxon>Bacteria</taxon>
        <taxon>Pseudomonadati</taxon>
        <taxon>Bacteroidota</taxon>
        <taxon>Bacteroidia</taxon>
        <taxon>Bacteroidales</taxon>
        <taxon>Tannerellaceae</taxon>
        <taxon>Parabacteroides</taxon>
    </lineage>
</organism>
<dbReference type="RefSeq" id="WP_010800264.1">
    <property type="nucleotide sequence ID" value="NZ_CAJSYT010000012.1"/>
</dbReference>
<dbReference type="InterPro" id="IPR050250">
    <property type="entry name" value="Macrolide_Exporter_MacB"/>
</dbReference>
<comment type="similarity">
    <text evidence="6">Belongs to the ABC-4 integral membrane protein family.</text>
</comment>
<accession>A0A6G1ZAP2</accession>
<dbReference type="AlphaFoldDB" id="A0A6G1ZAP2"/>
<evidence type="ECO:0000256" key="1">
    <source>
        <dbReference type="ARBA" id="ARBA00004651"/>
    </source>
</evidence>
<sequence length="418" mass="48566">MTSHLFKLIYNQRRSNGWIVLELFLIFILIWVLVDFFSVLYLTARTPVGADITNTYLVKLSMTPQSSPSFIAYEEGSEEPSRNFQRIVDRIRNHPDIECLCLGQFYYPYYGGSSSTTLWNDTLKTGANIYHVTKDYFRVFRLYGLNGETPQELGERLGEKVILTRLGARRLFPGDISPAGKRVYWDEKDSIGSVVMAVLPDMKQHEYTRPFPVIISLMPENSWGRMRENRLFSRIGICFRLRSNADRRAFEASFKDWMQMDAGNYSFSSIVPFKKVRQNLLDAYHISETIQYRVLLTVFFLLNLFLGVIGTFWFRIEYRREELGLRMALGASRRKIQQWLLWESVCLFAVAFVPALLVCLNIYRMDLLATENMDLTVGRFLLDTALSLLLLLPVILLATWYPAHRSAKIEPAEALHYE</sequence>
<keyword evidence="4 7" id="KW-1133">Transmembrane helix</keyword>
<dbReference type="GO" id="GO:0022857">
    <property type="term" value="F:transmembrane transporter activity"/>
    <property type="evidence" value="ECO:0007669"/>
    <property type="project" value="TreeGrafter"/>
</dbReference>
<feature type="domain" description="ABC3 transporter permease C-terminal" evidence="8">
    <location>
        <begin position="295"/>
        <end position="411"/>
    </location>
</feature>
<keyword evidence="5 7" id="KW-0472">Membrane</keyword>
<dbReference type="GO" id="GO:0005886">
    <property type="term" value="C:plasma membrane"/>
    <property type="evidence" value="ECO:0007669"/>
    <property type="project" value="UniProtKB-SubCell"/>
</dbReference>
<feature type="transmembrane region" description="Helical" evidence="7">
    <location>
        <begin position="339"/>
        <end position="364"/>
    </location>
</feature>
<evidence type="ECO:0000256" key="6">
    <source>
        <dbReference type="ARBA" id="ARBA00038076"/>
    </source>
</evidence>
<dbReference type="PANTHER" id="PTHR30572:SF4">
    <property type="entry name" value="ABC TRANSPORTER PERMEASE YTRF"/>
    <property type="match status" value="1"/>
</dbReference>
<evidence type="ECO:0000256" key="7">
    <source>
        <dbReference type="SAM" id="Phobius"/>
    </source>
</evidence>
<protein>
    <submittedName>
        <fullName evidence="9">FtsX-like permease family protein</fullName>
    </submittedName>
</protein>
<name>A0A6G1ZAP2_9BACT</name>
<keyword evidence="3 7" id="KW-0812">Transmembrane</keyword>
<comment type="subcellular location">
    <subcellularLocation>
        <location evidence="1">Cell membrane</location>
        <topology evidence="1">Multi-pass membrane protein</topology>
    </subcellularLocation>
</comment>
<dbReference type="PANTHER" id="PTHR30572">
    <property type="entry name" value="MEMBRANE COMPONENT OF TRANSPORTER-RELATED"/>
    <property type="match status" value="1"/>
</dbReference>
<keyword evidence="2" id="KW-1003">Cell membrane</keyword>
<evidence type="ECO:0000259" key="8">
    <source>
        <dbReference type="Pfam" id="PF02687"/>
    </source>
</evidence>
<evidence type="ECO:0000256" key="3">
    <source>
        <dbReference type="ARBA" id="ARBA00022692"/>
    </source>
</evidence>
<dbReference type="InterPro" id="IPR003838">
    <property type="entry name" value="ABC3_permease_C"/>
</dbReference>